<reference evidence="11 12" key="1">
    <citation type="submission" date="2019-02" db="EMBL/GenBank/DDBJ databases">
        <title>Opniocepnalus argus genome.</title>
        <authorList>
            <person name="Zhou C."/>
            <person name="Xiao S."/>
        </authorList>
    </citation>
    <scope>NUCLEOTIDE SEQUENCE [LARGE SCALE GENOMIC DNA]</scope>
    <source>
        <strain evidence="11">OARG1902GOOAL</strain>
        <tissue evidence="11">Muscle</tissue>
    </source>
</reference>
<dbReference type="PROSITE" id="PS50217">
    <property type="entry name" value="BZIP"/>
    <property type="match status" value="1"/>
</dbReference>
<feature type="domain" description="BZIP" evidence="10">
    <location>
        <begin position="250"/>
        <end position="313"/>
    </location>
</feature>
<feature type="region of interest" description="Disordered" evidence="9">
    <location>
        <begin position="152"/>
        <end position="174"/>
    </location>
</feature>
<keyword evidence="5" id="KW-0010">Activator</keyword>
<dbReference type="InterPro" id="IPR004827">
    <property type="entry name" value="bZIP"/>
</dbReference>
<evidence type="ECO:0000313" key="11">
    <source>
        <dbReference type="EMBL" id="KAF3704670.1"/>
    </source>
</evidence>
<sequence length="328" mass="36761">MSTEIPEMFRALVEHVFTLPNLDDNDTDKEKLCLGDNVDLGAGGGDMGPSAALTPAIWDKTIPYDGENFHLEYMDLEEFLMENGIPTSPDEDSLMSSAEGDAGKSEKPEAETKVTNPAVALLPIQELDKCGEEVVIITKSDSDITCDVTAEVETEKDRVTPEPVSPEDIEVDVNYEPDPTDLVLSSVPGGELFDPRKHKFSEDELKPQPMIKKAKKVLVPEEQKSARENWFCLQTERSLDEGHIAKLSGDEKYWHRRKKNNLAAKRSRDARRLKENQITVRAAFLERENAALRTEVAELRKECGRYKNVVGRYEAKFGPLLVPNMNEA</sequence>
<proteinExistence type="inferred from homology"/>
<evidence type="ECO:0000256" key="4">
    <source>
        <dbReference type="ARBA" id="ARBA00023125"/>
    </source>
</evidence>
<reference evidence="12" key="2">
    <citation type="submission" date="2019-02" db="EMBL/GenBank/DDBJ databases">
        <title>Opniocepnalus argus Var Kimnra genome.</title>
        <authorList>
            <person name="Zhou C."/>
            <person name="Xiao S."/>
        </authorList>
    </citation>
    <scope>NUCLEOTIDE SEQUENCE [LARGE SCALE GENOMIC DNA]</scope>
</reference>
<dbReference type="Gene3D" id="1.20.5.170">
    <property type="match status" value="1"/>
</dbReference>
<accession>A0A6G1QPM3</accession>
<feature type="compositionally biased region" description="Acidic residues" evidence="9">
    <location>
        <begin position="165"/>
        <end position="174"/>
    </location>
</feature>
<name>A0A6G1QPM3_CHAAH</name>
<evidence type="ECO:0000256" key="5">
    <source>
        <dbReference type="ARBA" id="ARBA00023159"/>
    </source>
</evidence>
<evidence type="ECO:0000259" key="10">
    <source>
        <dbReference type="PROSITE" id="PS50217"/>
    </source>
</evidence>
<dbReference type="Proteomes" id="UP000503349">
    <property type="component" value="Chromosome 20"/>
</dbReference>
<comment type="subcellular location">
    <subcellularLocation>
        <location evidence="1">Nucleus</location>
    </subcellularLocation>
</comment>
<dbReference type="InterPro" id="IPR046347">
    <property type="entry name" value="bZIP_sf"/>
</dbReference>
<keyword evidence="3" id="KW-0805">Transcription regulation</keyword>
<gene>
    <name evidence="11" type="ORF">EXN66_Car020360</name>
</gene>
<comment type="similarity">
    <text evidence="2">Belongs to the bZIP family. PAR subfamily.</text>
</comment>
<evidence type="ECO:0000256" key="9">
    <source>
        <dbReference type="SAM" id="MobiDB-lite"/>
    </source>
</evidence>
<dbReference type="InterPro" id="IPR040223">
    <property type="entry name" value="PAR_bZIP"/>
</dbReference>
<dbReference type="EMBL" id="CM015731">
    <property type="protein sequence ID" value="KAF3704670.1"/>
    <property type="molecule type" value="Genomic_DNA"/>
</dbReference>
<dbReference type="AlphaFoldDB" id="A0A6G1QPM3"/>
<dbReference type="GO" id="GO:0005634">
    <property type="term" value="C:nucleus"/>
    <property type="evidence" value="ECO:0007669"/>
    <property type="project" value="UniProtKB-SubCell"/>
</dbReference>
<keyword evidence="6" id="KW-0804">Transcription</keyword>
<dbReference type="PANTHER" id="PTHR11988">
    <property type="entry name" value="THYROTROPH EMBRYONIC FACTOR RELATED"/>
    <property type="match status" value="1"/>
</dbReference>
<feature type="coiled-coil region" evidence="8">
    <location>
        <begin position="282"/>
        <end position="316"/>
    </location>
</feature>
<evidence type="ECO:0000256" key="6">
    <source>
        <dbReference type="ARBA" id="ARBA00023163"/>
    </source>
</evidence>
<evidence type="ECO:0000256" key="7">
    <source>
        <dbReference type="ARBA" id="ARBA00023242"/>
    </source>
</evidence>
<evidence type="ECO:0000256" key="3">
    <source>
        <dbReference type="ARBA" id="ARBA00023015"/>
    </source>
</evidence>
<feature type="region of interest" description="Disordered" evidence="9">
    <location>
        <begin position="83"/>
        <end position="113"/>
    </location>
</feature>
<keyword evidence="4" id="KW-0238">DNA-binding</keyword>
<evidence type="ECO:0000256" key="1">
    <source>
        <dbReference type="ARBA" id="ARBA00004123"/>
    </source>
</evidence>
<dbReference type="SUPFAM" id="SSF57959">
    <property type="entry name" value="Leucine zipper domain"/>
    <property type="match status" value="1"/>
</dbReference>
<dbReference type="FunFam" id="1.20.5.170:FF:000007">
    <property type="entry name" value="hepatic leukemia factor isoform X2"/>
    <property type="match status" value="1"/>
</dbReference>
<dbReference type="PANTHER" id="PTHR11988:SF24">
    <property type="entry name" value="THYROTROPH EMBRYONIC FACTOR"/>
    <property type="match status" value="1"/>
</dbReference>
<dbReference type="Pfam" id="PF07716">
    <property type="entry name" value="bZIP_2"/>
    <property type="match status" value="1"/>
</dbReference>
<organism evidence="11 12">
    <name type="scientific">Channa argus</name>
    <name type="common">Northern snakehead</name>
    <name type="synonym">Ophicephalus argus</name>
    <dbReference type="NCBI Taxonomy" id="215402"/>
    <lineage>
        <taxon>Eukaryota</taxon>
        <taxon>Metazoa</taxon>
        <taxon>Chordata</taxon>
        <taxon>Craniata</taxon>
        <taxon>Vertebrata</taxon>
        <taxon>Euteleostomi</taxon>
        <taxon>Actinopterygii</taxon>
        <taxon>Neopterygii</taxon>
        <taxon>Teleostei</taxon>
        <taxon>Neoteleostei</taxon>
        <taxon>Acanthomorphata</taxon>
        <taxon>Anabantaria</taxon>
        <taxon>Anabantiformes</taxon>
        <taxon>Channoidei</taxon>
        <taxon>Channidae</taxon>
        <taxon>Channa</taxon>
    </lineage>
</organism>
<evidence type="ECO:0000256" key="2">
    <source>
        <dbReference type="ARBA" id="ARBA00009208"/>
    </source>
</evidence>
<protein>
    <submittedName>
        <fullName evidence="11">Transcription factor VBP Thyrotroph embryonic factor-like protein</fullName>
    </submittedName>
</protein>
<evidence type="ECO:0000256" key="8">
    <source>
        <dbReference type="SAM" id="Coils"/>
    </source>
</evidence>
<dbReference type="CDD" id="cd14695">
    <property type="entry name" value="bZIP_HLF"/>
    <property type="match status" value="1"/>
</dbReference>
<keyword evidence="8" id="KW-0175">Coiled coil</keyword>
<dbReference type="GO" id="GO:0000978">
    <property type="term" value="F:RNA polymerase II cis-regulatory region sequence-specific DNA binding"/>
    <property type="evidence" value="ECO:0007669"/>
    <property type="project" value="TreeGrafter"/>
</dbReference>
<dbReference type="SMART" id="SM00338">
    <property type="entry name" value="BRLZ"/>
    <property type="match status" value="1"/>
</dbReference>
<keyword evidence="7" id="KW-0539">Nucleus</keyword>
<feature type="compositionally biased region" description="Basic and acidic residues" evidence="9">
    <location>
        <begin position="101"/>
        <end position="112"/>
    </location>
</feature>
<dbReference type="GO" id="GO:0000981">
    <property type="term" value="F:DNA-binding transcription factor activity, RNA polymerase II-specific"/>
    <property type="evidence" value="ECO:0007669"/>
    <property type="project" value="TreeGrafter"/>
</dbReference>
<evidence type="ECO:0000313" key="12">
    <source>
        <dbReference type="Proteomes" id="UP000503349"/>
    </source>
</evidence>
<keyword evidence="12" id="KW-1185">Reference proteome</keyword>